<evidence type="ECO:0000256" key="1">
    <source>
        <dbReference type="ARBA" id="ARBA00001933"/>
    </source>
</evidence>
<dbReference type="PANTHER" id="PTHR42743">
    <property type="entry name" value="AMINO-ACID AMINOTRANSFERASE"/>
    <property type="match status" value="1"/>
</dbReference>
<dbReference type="Gene3D" id="3.30.470.10">
    <property type="match status" value="1"/>
</dbReference>
<dbReference type="InterPro" id="IPR017824">
    <property type="entry name" value="Aminodeoxychorismate_lyase_IV"/>
</dbReference>
<evidence type="ECO:0000256" key="6">
    <source>
        <dbReference type="ARBA" id="ARBA00023239"/>
    </source>
</evidence>
<dbReference type="InterPro" id="IPR043131">
    <property type="entry name" value="BCAT-like_N"/>
</dbReference>
<dbReference type="GO" id="GO:0008696">
    <property type="term" value="F:4-amino-4-deoxychorismate lyase activity"/>
    <property type="evidence" value="ECO:0007669"/>
    <property type="project" value="UniProtKB-UniRule"/>
</dbReference>
<evidence type="ECO:0000256" key="2">
    <source>
        <dbReference type="ARBA" id="ARBA00009320"/>
    </source>
</evidence>
<evidence type="ECO:0000313" key="13">
    <source>
        <dbReference type="EMBL" id="NDW16630.1"/>
    </source>
</evidence>
<comment type="cofactor">
    <cofactor evidence="1">
        <name>pyridoxal 5'-phosphate</name>
        <dbReference type="ChEBI" id="CHEBI:597326"/>
    </cofactor>
</comment>
<accession>A0A6N9THJ7</accession>
<proteinExistence type="inferred from homology"/>
<evidence type="ECO:0000256" key="5">
    <source>
        <dbReference type="ARBA" id="ARBA00022909"/>
    </source>
</evidence>
<dbReference type="InterPro" id="IPR050571">
    <property type="entry name" value="Class-IV_PLP-Dep_Aminotrnsfr"/>
</dbReference>
<gene>
    <name evidence="13" type="primary">pabC</name>
    <name evidence="13" type="ORF">GTQ48_14040</name>
</gene>
<evidence type="ECO:0000256" key="11">
    <source>
        <dbReference type="ARBA" id="ARBA00069174"/>
    </source>
</evidence>
<dbReference type="Gene3D" id="3.20.10.10">
    <property type="entry name" value="D-amino Acid Aminotransferase, subunit A, domain 2"/>
    <property type="match status" value="1"/>
</dbReference>
<dbReference type="SUPFAM" id="SSF56752">
    <property type="entry name" value="D-aminoacid aminotransferase-like PLP-dependent enzymes"/>
    <property type="match status" value="1"/>
</dbReference>
<dbReference type="GO" id="GO:0008153">
    <property type="term" value="P:4-aminobenzoate biosynthetic process"/>
    <property type="evidence" value="ECO:0007669"/>
    <property type="project" value="UniProtKB-UniRule"/>
</dbReference>
<evidence type="ECO:0000256" key="12">
    <source>
        <dbReference type="NCBIfam" id="TIGR03461"/>
    </source>
</evidence>
<sequence length="330" mass="36362">MKIIPNDTPIASSDRAFNYGDGVFTTICVVNDHPELLSLHLSRLSHDCTAIGLSIDIHILEQAIGSKIQAFQASAELKRKEASQIDDEKKPLLECESNPSQFEKSEIKYVLKVHVSGGEAGRGYSRDEANPPLVRFSQHPYPTHYDSLSATGVTLMCAQTALAIQPALAGIKHMNRLEQVLIKREINQADADDALVCDTQGNVIECSAGNIFFYTDNTWCTPSLTGSGVNGVVRECLLNALNEENVPHKVGEFTLNNVMRADCVVITNALMKVIPIKSITFADGSTSLYPVNNNNIDTLQTLLLQRLYKKGLSNKTEVEPLRYQSKRQES</sequence>
<dbReference type="PANTHER" id="PTHR42743:SF2">
    <property type="entry name" value="AMINODEOXYCHORISMATE LYASE"/>
    <property type="match status" value="1"/>
</dbReference>
<dbReference type="FunFam" id="3.20.10.10:FF:000002">
    <property type="entry name" value="D-alanine aminotransferase"/>
    <property type="match status" value="1"/>
</dbReference>
<dbReference type="NCBIfam" id="TIGR03461">
    <property type="entry name" value="pabC_Proteo"/>
    <property type="match status" value="1"/>
</dbReference>
<comment type="pathway">
    <text evidence="7">Cofactor biosynthesis; tetrahydrofolate biosynthesis; 4-aminobenzoate from chorismate: step 2/2.</text>
</comment>
<comment type="caution">
    <text evidence="13">The sequence shown here is derived from an EMBL/GenBank/DDBJ whole genome shotgun (WGS) entry which is preliminary data.</text>
</comment>
<keyword evidence="14" id="KW-1185">Reference proteome</keyword>
<evidence type="ECO:0000256" key="10">
    <source>
        <dbReference type="ARBA" id="ARBA00054027"/>
    </source>
</evidence>
<evidence type="ECO:0000256" key="3">
    <source>
        <dbReference type="ARBA" id="ARBA00011738"/>
    </source>
</evidence>
<keyword evidence="6 13" id="KW-0456">Lyase</keyword>
<dbReference type="RefSeq" id="WP_163107229.1">
    <property type="nucleotide sequence ID" value="NZ_JAAAWO010000011.1"/>
</dbReference>
<dbReference type="GO" id="GO:0046656">
    <property type="term" value="P:folic acid biosynthetic process"/>
    <property type="evidence" value="ECO:0007669"/>
    <property type="project" value="UniProtKB-KW"/>
</dbReference>
<dbReference type="InterPro" id="IPR036038">
    <property type="entry name" value="Aminotransferase-like"/>
</dbReference>
<evidence type="ECO:0000256" key="7">
    <source>
        <dbReference type="ARBA" id="ARBA00035633"/>
    </source>
</evidence>
<dbReference type="AlphaFoldDB" id="A0A6N9THJ7"/>
<keyword evidence="4" id="KW-0663">Pyridoxal phosphate</keyword>
<dbReference type="GO" id="GO:0005829">
    <property type="term" value="C:cytosol"/>
    <property type="evidence" value="ECO:0007669"/>
    <property type="project" value="TreeGrafter"/>
</dbReference>
<name>A0A6N9THJ7_9ALTE</name>
<dbReference type="GO" id="GO:0030170">
    <property type="term" value="F:pyridoxal phosphate binding"/>
    <property type="evidence" value="ECO:0007669"/>
    <property type="project" value="InterPro"/>
</dbReference>
<dbReference type="InterPro" id="IPR043132">
    <property type="entry name" value="BCAT-like_C"/>
</dbReference>
<comment type="similarity">
    <text evidence="2">Belongs to the class-IV pyridoxal-phosphate-dependent aminotransferase family.</text>
</comment>
<protein>
    <recommendedName>
        <fullName evidence="11 12">Aminodeoxychorismate lyase</fullName>
        <ecNumber evidence="8 12">4.1.3.38</ecNumber>
    </recommendedName>
</protein>
<dbReference type="Proteomes" id="UP000471381">
    <property type="component" value="Unassembled WGS sequence"/>
</dbReference>
<dbReference type="EC" id="4.1.3.38" evidence="8 12"/>
<dbReference type="Pfam" id="PF01063">
    <property type="entry name" value="Aminotran_4"/>
    <property type="match status" value="1"/>
</dbReference>
<keyword evidence="5" id="KW-0289">Folate biosynthesis</keyword>
<comment type="subunit">
    <text evidence="3">Homodimer.</text>
</comment>
<organism evidence="13 14">
    <name type="scientific">Alteromonas genovensis</name>
    <dbReference type="NCBI Taxonomy" id="471225"/>
    <lineage>
        <taxon>Bacteria</taxon>
        <taxon>Pseudomonadati</taxon>
        <taxon>Pseudomonadota</taxon>
        <taxon>Gammaproteobacteria</taxon>
        <taxon>Alteromonadales</taxon>
        <taxon>Alteromonadaceae</taxon>
        <taxon>Alteromonas/Salinimonas group</taxon>
        <taxon>Alteromonas</taxon>
    </lineage>
</organism>
<comment type="catalytic activity">
    <reaction evidence="9">
        <text>4-amino-4-deoxychorismate = 4-aminobenzoate + pyruvate + H(+)</text>
        <dbReference type="Rhea" id="RHEA:16201"/>
        <dbReference type="ChEBI" id="CHEBI:15361"/>
        <dbReference type="ChEBI" id="CHEBI:15378"/>
        <dbReference type="ChEBI" id="CHEBI:17836"/>
        <dbReference type="ChEBI" id="CHEBI:58406"/>
        <dbReference type="EC" id="4.1.3.38"/>
    </reaction>
</comment>
<dbReference type="EMBL" id="JAAAWO010000011">
    <property type="protein sequence ID" value="NDW16630.1"/>
    <property type="molecule type" value="Genomic_DNA"/>
</dbReference>
<evidence type="ECO:0000256" key="8">
    <source>
        <dbReference type="ARBA" id="ARBA00035676"/>
    </source>
</evidence>
<comment type="function">
    <text evidence="10">Involved in the biosynthesis of p-aminobenzoate (PABA), a precursor of tetrahydrofolate. Converts 4-amino-4-deoxychorismate into 4-aminobenzoate (PABA) and pyruvate.</text>
</comment>
<reference evidence="13 14" key="1">
    <citation type="submission" date="2020-01" db="EMBL/GenBank/DDBJ databases">
        <title>Genomes of bacteria type strains.</title>
        <authorList>
            <person name="Chen J."/>
            <person name="Zhu S."/>
            <person name="Yang J."/>
        </authorList>
    </citation>
    <scope>NUCLEOTIDE SEQUENCE [LARGE SCALE GENOMIC DNA]</scope>
    <source>
        <strain evidence="13 14">LMG 24078</strain>
    </source>
</reference>
<dbReference type="InterPro" id="IPR001544">
    <property type="entry name" value="Aminotrans_IV"/>
</dbReference>
<evidence type="ECO:0000256" key="9">
    <source>
        <dbReference type="ARBA" id="ARBA00049529"/>
    </source>
</evidence>
<evidence type="ECO:0000313" key="14">
    <source>
        <dbReference type="Proteomes" id="UP000471381"/>
    </source>
</evidence>
<evidence type="ECO:0000256" key="4">
    <source>
        <dbReference type="ARBA" id="ARBA00022898"/>
    </source>
</evidence>